<dbReference type="EMBL" id="CP032342">
    <property type="protein sequence ID" value="QCO12827.1"/>
    <property type="molecule type" value="Genomic_DNA"/>
</dbReference>
<geneLocation type="plasmid" evidence="1 2">
    <name>p3</name>
</geneLocation>
<evidence type="ECO:0000313" key="2">
    <source>
        <dbReference type="Proteomes" id="UP000298774"/>
    </source>
</evidence>
<dbReference type="AlphaFoldDB" id="A0A4D8QQW7"/>
<organism evidence="1 2">
    <name type="scientific">Azospirillum brasilense</name>
    <dbReference type="NCBI Taxonomy" id="192"/>
    <lineage>
        <taxon>Bacteria</taxon>
        <taxon>Pseudomonadati</taxon>
        <taxon>Pseudomonadota</taxon>
        <taxon>Alphaproteobacteria</taxon>
        <taxon>Rhodospirillales</taxon>
        <taxon>Azospirillaceae</taxon>
        <taxon>Azospirillum</taxon>
    </lineage>
</organism>
<keyword evidence="1" id="KW-0614">Plasmid</keyword>
<accession>A0A4D8QQW7</accession>
<evidence type="ECO:0000313" key="1">
    <source>
        <dbReference type="EMBL" id="QCO12827.1"/>
    </source>
</evidence>
<proteinExistence type="predicted"/>
<sequence length="157" mass="16886">MKDHAVTDTKSTLLELAARVEAAEGPSRELDARIEQRLHPQKPVLLDPGSVGRVKREPKWGVLADFTIDGWDDFRAVADAFGAPSYTANADAAFQLFPNGWSVTVQWFHDGYPVVSTSASRDYGRESVSADAHGDGAHARSVVAAALRARAALKAEG</sequence>
<gene>
    <name evidence="1" type="ORF">D3868_27860</name>
</gene>
<reference evidence="1 2" key="1">
    <citation type="submission" date="2018-09" db="EMBL/GenBank/DDBJ databases">
        <title>Whole genome based analysis of evolution and adaptive divergence in Indian and Brazilian strains of Azospirillum brasilense.</title>
        <authorList>
            <person name="Singh C."/>
            <person name="Tripathi A.K."/>
        </authorList>
    </citation>
    <scope>NUCLEOTIDE SEQUENCE [LARGE SCALE GENOMIC DNA]</scope>
    <source>
        <strain evidence="1 2">MTCC4038</strain>
        <plasmid evidence="1 2">p3</plasmid>
    </source>
</reference>
<dbReference type="Proteomes" id="UP000298774">
    <property type="component" value="Plasmid p3"/>
</dbReference>
<protein>
    <submittedName>
        <fullName evidence="1">Uncharacterized protein</fullName>
    </submittedName>
</protein>
<name>A0A4D8QQW7_AZOBR</name>